<dbReference type="PANTHER" id="PTHR43472">
    <property type="entry name" value="PHOSPHORIBOSYLAMINE--GLYCINE LIGASE"/>
    <property type="match status" value="1"/>
</dbReference>
<dbReference type="Pfam" id="PF02843">
    <property type="entry name" value="GARS_C"/>
    <property type="match status" value="1"/>
</dbReference>
<keyword evidence="5" id="KW-0479">Metal-binding</keyword>
<evidence type="ECO:0000313" key="16">
    <source>
        <dbReference type="EMBL" id="VTQ92062.1"/>
    </source>
</evidence>
<comment type="pathway">
    <text evidence="2 13">Purine metabolism; IMP biosynthesis via de novo pathway; N(1)-(5-phospho-D-ribosyl)glycinamide from 5-phospho-alpha-D-ribose 1-diphosphate: step 2/2.</text>
</comment>
<dbReference type="GO" id="GO:0004637">
    <property type="term" value="F:phosphoribosylamine-glycine ligase activity"/>
    <property type="evidence" value="ECO:0007669"/>
    <property type="project" value="UniProtKB-UniRule"/>
</dbReference>
<dbReference type="InterPro" id="IPR013815">
    <property type="entry name" value="ATP_grasp_subdomain_1"/>
</dbReference>
<dbReference type="GO" id="GO:0009113">
    <property type="term" value="P:purine nucleobase biosynthetic process"/>
    <property type="evidence" value="ECO:0007669"/>
    <property type="project" value="InterPro"/>
</dbReference>
<dbReference type="Gene3D" id="3.30.470.20">
    <property type="entry name" value="ATP-grasp fold, B domain"/>
    <property type="match status" value="1"/>
</dbReference>
<dbReference type="InterPro" id="IPR020561">
    <property type="entry name" value="PRibGlycinamid_synth_ATP-grasp"/>
</dbReference>
<keyword evidence="6 14" id="KW-0547">Nucleotide-binding</keyword>
<sequence length="415" mass="46167">MKVLLIGSGGREHAILWKLSQNNRIEKIFVCPGNSGMALEEKCQCINLNTNEEILNFAKMEDINLTVVGPEKPLCEGIVDLFKENNLKIFGPSKRGAMLEGSKVYAKDFMKKYGIKTAEYATFKEKNKALEYIKKASYPLVIKADGLAAGKGVVICGSEVEAIETLEDFMTKDIFKDAGNEIVVEEFLEGIEASILSITDGETIIPFISSKDHKQLLDGDEGPNTGGMGVIAPNPYCTKEVLEDFKENIMEPTLRGIKEERLDFIGIIFFGIMITEKGTYLLEYNVRMGDPETECILPLMESDLLELIEYALEKQLKDKNILWKNASTCTIIAASEGYPKAYAKGFKIETDKDMQGKIFYAGVKSSEDGILTNGGRVLALVEIGDTLEEATQKAYREISKINFNGIYFRKDIGKI</sequence>
<evidence type="ECO:0000313" key="17">
    <source>
        <dbReference type="Proteomes" id="UP000308489"/>
    </source>
</evidence>
<dbReference type="GO" id="GO:0006189">
    <property type="term" value="P:'de novo' IMP biosynthetic process"/>
    <property type="evidence" value="ECO:0007669"/>
    <property type="project" value="UniProtKB-UniRule"/>
</dbReference>
<feature type="domain" description="ATP-grasp" evidence="15">
    <location>
        <begin position="107"/>
        <end position="313"/>
    </location>
</feature>
<dbReference type="SMART" id="SM01209">
    <property type="entry name" value="GARS_A"/>
    <property type="match status" value="1"/>
</dbReference>
<evidence type="ECO:0000256" key="13">
    <source>
        <dbReference type="HAMAP-Rule" id="MF_00138"/>
    </source>
</evidence>
<keyword evidence="17" id="KW-1185">Reference proteome</keyword>
<proteinExistence type="inferred from homology"/>
<evidence type="ECO:0000256" key="12">
    <source>
        <dbReference type="ARBA" id="ARBA00042864"/>
    </source>
</evidence>
<dbReference type="SMART" id="SM01210">
    <property type="entry name" value="GARS_C"/>
    <property type="match status" value="1"/>
</dbReference>
<dbReference type="HAMAP" id="MF_00138">
    <property type="entry name" value="GARS"/>
    <property type="match status" value="1"/>
</dbReference>
<dbReference type="UniPathway" id="UPA00074">
    <property type="reaction ID" value="UER00125"/>
</dbReference>
<name>A0A4U9RJ22_HATHI</name>
<evidence type="ECO:0000256" key="1">
    <source>
        <dbReference type="ARBA" id="ARBA00001936"/>
    </source>
</evidence>
<dbReference type="AlphaFoldDB" id="A0A4U9RJ22"/>
<dbReference type="InterPro" id="IPR000115">
    <property type="entry name" value="PRibGlycinamide_synth"/>
</dbReference>
<dbReference type="InterPro" id="IPR011761">
    <property type="entry name" value="ATP-grasp"/>
</dbReference>
<keyword evidence="8 14" id="KW-0067">ATP-binding</keyword>
<dbReference type="OrthoDB" id="9807240at2"/>
<gene>
    <name evidence="13 16" type="primary">purD</name>
    <name evidence="16" type="ORF">NCTC503_01898</name>
</gene>
<accession>A0A4U9RJ22</accession>
<evidence type="ECO:0000256" key="5">
    <source>
        <dbReference type="ARBA" id="ARBA00022723"/>
    </source>
</evidence>
<dbReference type="InterPro" id="IPR037123">
    <property type="entry name" value="PRibGlycinamide_synth_C_sf"/>
</dbReference>
<dbReference type="KEGG" id="hhw:NCTC503_01898"/>
<keyword evidence="7 13" id="KW-0658">Purine biosynthesis</keyword>
<dbReference type="EC" id="6.3.4.13" evidence="3 13"/>
<evidence type="ECO:0000256" key="4">
    <source>
        <dbReference type="ARBA" id="ARBA00022598"/>
    </source>
</evidence>
<dbReference type="Pfam" id="PF01071">
    <property type="entry name" value="GARS_A"/>
    <property type="match status" value="1"/>
</dbReference>
<dbReference type="PROSITE" id="PS50975">
    <property type="entry name" value="ATP_GRASP"/>
    <property type="match status" value="1"/>
</dbReference>
<organism evidence="16 17">
    <name type="scientific">Hathewaya histolytica</name>
    <name type="common">Clostridium histolyticum</name>
    <dbReference type="NCBI Taxonomy" id="1498"/>
    <lineage>
        <taxon>Bacteria</taxon>
        <taxon>Bacillati</taxon>
        <taxon>Bacillota</taxon>
        <taxon>Clostridia</taxon>
        <taxon>Eubacteriales</taxon>
        <taxon>Clostridiaceae</taxon>
        <taxon>Hathewaya</taxon>
    </lineage>
</organism>
<dbReference type="PANTHER" id="PTHR43472:SF1">
    <property type="entry name" value="PHOSPHORIBOSYLAMINE--GLYCINE LIGASE, CHLOROPLASTIC"/>
    <property type="match status" value="1"/>
</dbReference>
<dbReference type="EMBL" id="LR590481">
    <property type="protein sequence ID" value="VTQ92062.1"/>
    <property type="molecule type" value="Genomic_DNA"/>
</dbReference>
<dbReference type="GO" id="GO:0005524">
    <property type="term" value="F:ATP binding"/>
    <property type="evidence" value="ECO:0007669"/>
    <property type="project" value="UniProtKB-UniRule"/>
</dbReference>
<dbReference type="SUPFAM" id="SSF56059">
    <property type="entry name" value="Glutathione synthetase ATP-binding domain-like"/>
    <property type="match status" value="1"/>
</dbReference>
<evidence type="ECO:0000256" key="8">
    <source>
        <dbReference type="ARBA" id="ARBA00022840"/>
    </source>
</evidence>
<evidence type="ECO:0000256" key="10">
    <source>
        <dbReference type="ARBA" id="ARBA00038345"/>
    </source>
</evidence>
<evidence type="ECO:0000256" key="7">
    <source>
        <dbReference type="ARBA" id="ARBA00022755"/>
    </source>
</evidence>
<dbReference type="InterPro" id="IPR011054">
    <property type="entry name" value="Rudment_hybrid_motif"/>
</dbReference>
<keyword evidence="4 13" id="KW-0436">Ligase</keyword>
<evidence type="ECO:0000256" key="3">
    <source>
        <dbReference type="ARBA" id="ARBA00013255"/>
    </source>
</evidence>
<dbReference type="Gene3D" id="3.30.1490.20">
    <property type="entry name" value="ATP-grasp fold, A domain"/>
    <property type="match status" value="1"/>
</dbReference>
<dbReference type="FunFam" id="3.40.50.20:FF:000006">
    <property type="entry name" value="Phosphoribosylamine--glycine ligase, chloroplastic"/>
    <property type="match status" value="1"/>
</dbReference>
<comment type="cofactor">
    <cofactor evidence="1">
        <name>Mn(2+)</name>
        <dbReference type="ChEBI" id="CHEBI:29035"/>
    </cofactor>
</comment>
<evidence type="ECO:0000256" key="14">
    <source>
        <dbReference type="PROSITE-ProRule" id="PRU00409"/>
    </source>
</evidence>
<dbReference type="NCBIfam" id="TIGR00877">
    <property type="entry name" value="purD"/>
    <property type="match status" value="1"/>
</dbReference>
<evidence type="ECO:0000256" key="2">
    <source>
        <dbReference type="ARBA" id="ARBA00005174"/>
    </source>
</evidence>
<dbReference type="Proteomes" id="UP000308489">
    <property type="component" value="Chromosome 1"/>
</dbReference>
<dbReference type="InterPro" id="IPR016185">
    <property type="entry name" value="PreATP-grasp_dom_sf"/>
</dbReference>
<evidence type="ECO:0000256" key="9">
    <source>
        <dbReference type="ARBA" id="ARBA00023211"/>
    </source>
</evidence>
<evidence type="ECO:0000256" key="11">
    <source>
        <dbReference type="ARBA" id="ARBA00042242"/>
    </source>
</evidence>
<reference evidence="16 17" key="1">
    <citation type="submission" date="2019-05" db="EMBL/GenBank/DDBJ databases">
        <authorList>
            <consortium name="Pathogen Informatics"/>
        </authorList>
    </citation>
    <scope>NUCLEOTIDE SEQUENCE [LARGE SCALE GENOMIC DNA]</scope>
    <source>
        <strain evidence="16 17">NCTC503</strain>
    </source>
</reference>
<dbReference type="SUPFAM" id="SSF51246">
    <property type="entry name" value="Rudiment single hybrid motif"/>
    <property type="match status" value="1"/>
</dbReference>
<dbReference type="Gene3D" id="3.40.50.20">
    <property type="match status" value="1"/>
</dbReference>
<dbReference type="Gene3D" id="3.90.600.10">
    <property type="entry name" value="Phosphoribosylglycinamide synthetase, C-terminal domain"/>
    <property type="match status" value="1"/>
</dbReference>
<keyword evidence="9" id="KW-0464">Manganese</keyword>
<dbReference type="Pfam" id="PF02844">
    <property type="entry name" value="GARS_N"/>
    <property type="match status" value="1"/>
</dbReference>
<protein>
    <recommendedName>
        <fullName evidence="3 13">Phosphoribosylamine--glycine ligase</fullName>
        <ecNumber evidence="3 13">6.3.4.13</ecNumber>
    </recommendedName>
    <alternativeName>
        <fullName evidence="13">GARS</fullName>
    </alternativeName>
    <alternativeName>
        <fullName evidence="11 13">Glycinamide ribonucleotide synthetase</fullName>
    </alternativeName>
    <alternativeName>
        <fullName evidence="12 13">Phosphoribosylglycinamide synthetase</fullName>
    </alternativeName>
</protein>
<comment type="similarity">
    <text evidence="10 13">Belongs to the GARS family.</text>
</comment>
<dbReference type="GO" id="GO:0046872">
    <property type="term" value="F:metal ion binding"/>
    <property type="evidence" value="ECO:0007669"/>
    <property type="project" value="UniProtKB-KW"/>
</dbReference>
<dbReference type="InterPro" id="IPR020560">
    <property type="entry name" value="PRibGlycinamide_synth_C-dom"/>
</dbReference>
<evidence type="ECO:0000256" key="6">
    <source>
        <dbReference type="ARBA" id="ARBA00022741"/>
    </source>
</evidence>
<comment type="catalytic activity">
    <reaction evidence="13">
        <text>5-phospho-beta-D-ribosylamine + glycine + ATP = N(1)-(5-phospho-beta-D-ribosyl)glycinamide + ADP + phosphate + H(+)</text>
        <dbReference type="Rhea" id="RHEA:17453"/>
        <dbReference type="ChEBI" id="CHEBI:15378"/>
        <dbReference type="ChEBI" id="CHEBI:30616"/>
        <dbReference type="ChEBI" id="CHEBI:43474"/>
        <dbReference type="ChEBI" id="CHEBI:57305"/>
        <dbReference type="ChEBI" id="CHEBI:58681"/>
        <dbReference type="ChEBI" id="CHEBI:143788"/>
        <dbReference type="ChEBI" id="CHEBI:456216"/>
        <dbReference type="EC" id="6.3.4.13"/>
    </reaction>
</comment>
<dbReference type="RefSeq" id="WP_138210491.1">
    <property type="nucleotide sequence ID" value="NZ_CBCRUQ010000003.1"/>
</dbReference>
<dbReference type="SUPFAM" id="SSF52440">
    <property type="entry name" value="PreATP-grasp domain"/>
    <property type="match status" value="1"/>
</dbReference>
<evidence type="ECO:0000259" key="15">
    <source>
        <dbReference type="PROSITE" id="PS50975"/>
    </source>
</evidence>
<dbReference type="InterPro" id="IPR020562">
    <property type="entry name" value="PRibGlycinamide_synth_N"/>
</dbReference>